<protein>
    <submittedName>
        <fullName evidence="3">Putative peptide zinc metalloprotease protein</fullName>
    </submittedName>
</protein>
<name>A0A4R3ULH4_ROSSA</name>
<comment type="caution">
    <text evidence="3">The sequence shown here is derived from an EMBL/GenBank/DDBJ whole genome shotgun (WGS) entry which is preliminary data.</text>
</comment>
<dbReference type="PANTHER" id="PTHR13325">
    <property type="entry name" value="PROTEASE M50 MEMBRANE-BOUND TRANSCRIPTION FACTOR SITE 2 PROTEASE"/>
    <property type="match status" value="1"/>
</dbReference>
<sequence>MSNVTPPLPEAGHWHRAQALSPRLRDHIRAHVIEYRGQPWCVLEDRLNGRYHRFDQRAGRVIGRLDGHRSLHEVWHGLLAEDEEAPSQDELLQLLGQLHALDLLGSDGLPDLDEQARRRRVQAAQRRWQRYMNPLSMRWSLVDPDRFLDRLTRGLSPGLGRNAALLWIAWVAPAFGLALLHWTELSRNFVERSLALDSLLLMGLIYPLLKLLHEIGHGVACKLRGGAVHEMGLMFLLFVPVPYVDTSSAWVFARRRDRVLVGAAGITVELVIGAAAFYLWLWMEPGLAKAIAYDVAVLASVGTVILNANPLMRYDGYFILADALAIPNLAQRSTRYWGWLFERIVLQRASTSPVRAAGEAPWFVAYAPLSFAYRLVVTSSIALYVSVRYPTVGTFIAIWSVGANIGLPLWRGTVALRNMLGESRVPGLHWRLSAAALALVAVLAVPLPHHTQAEGVLWLPDRALLRAPQAGFIVGVHDADASWVEAGQRVVTLADPALAAHAQQLQAREEGARARYQATLLIDPVRAEPLRSALVSQMAQNRDALDRVAALNVRTQTAGRLSLSAGDDLLGRRVRQGEILGYVIPDQAPLARVVVDQSEAEFVRDDARHVELRLAAEPGRSWSARIVRALPSASNDLPSAALGRSSGGDSPTDPRAGDGRRSLLSHFEYELALPAAFPYRFVGSRVSVRFEHRWRPLAWRLWHGLRVLFLSEFKA</sequence>
<feature type="transmembrane region" description="Helical" evidence="2">
    <location>
        <begin position="233"/>
        <end position="253"/>
    </location>
</feature>
<feature type="transmembrane region" description="Helical" evidence="2">
    <location>
        <begin position="392"/>
        <end position="410"/>
    </location>
</feature>
<dbReference type="InterPro" id="IPR041881">
    <property type="entry name" value="PqqD_sf"/>
</dbReference>
<dbReference type="Gene3D" id="1.10.10.1150">
    <property type="entry name" value="Coenzyme PQQ synthesis protein D (PqqD)"/>
    <property type="match status" value="1"/>
</dbReference>
<feature type="region of interest" description="Disordered" evidence="1">
    <location>
        <begin position="637"/>
        <end position="657"/>
    </location>
</feature>
<proteinExistence type="predicted"/>
<reference evidence="3 4" key="1">
    <citation type="submission" date="2019-03" db="EMBL/GenBank/DDBJ databases">
        <title>Genomic Encyclopedia of Type Strains, Phase IV (KMG-IV): sequencing the most valuable type-strain genomes for metagenomic binning, comparative biology and taxonomic classification.</title>
        <authorList>
            <person name="Goeker M."/>
        </authorList>
    </citation>
    <scope>NUCLEOTIDE SEQUENCE [LARGE SCALE GENOMIC DNA]</scope>
    <source>
        <strain evidence="3 4">DSM 654</strain>
    </source>
</reference>
<feature type="transmembrane region" description="Helical" evidence="2">
    <location>
        <begin position="194"/>
        <end position="212"/>
    </location>
</feature>
<accession>A0A4R3ULH4</accession>
<dbReference type="OrthoDB" id="9759690at2"/>
<evidence type="ECO:0000313" key="4">
    <source>
        <dbReference type="Proteomes" id="UP000295110"/>
    </source>
</evidence>
<feature type="transmembrane region" description="Helical" evidence="2">
    <location>
        <begin position="163"/>
        <end position="182"/>
    </location>
</feature>
<dbReference type="GO" id="GO:0005737">
    <property type="term" value="C:cytoplasm"/>
    <property type="evidence" value="ECO:0007669"/>
    <property type="project" value="TreeGrafter"/>
</dbReference>
<evidence type="ECO:0000256" key="2">
    <source>
        <dbReference type="SAM" id="Phobius"/>
    </source>
</evidence>
<dbReference type="GO" id="GO:0016020">
    <property type="term" value="C:membrane"/>
    <property type="evidence" value="ECO:0007669"/>
    <property type="project" value="InterPro"/>
</dbReference>
<organism evidence="3 4">
    <name type="scientific">Roseateles saccharophilus</name>
    <name type="common">Pseudomonas saccharophila</name>
    <dbReference type="NCBI Taxonomy" id="304"/>
    <lineage>
        <taxon>Bacteria</taxon>
        <taxon>Pseudomonadati</taxon>
        <taxon>Pseudomonadota</taxon>
        <taxon>Betaproteobacteria</taxon>
        <taxon>Burkholderiales</taxon>
        <taxon>Sphaerotilaceae</taxon>
        <taxon>Roseateles</taxon>
    </lineage>
</organism>
<evidence type="ECO:0000256" key="1">
    <source>
        <dbReference type="SAM" id="MobiDB-lite"/>
    </source>
</evidence>
<dbReference type="RefSeq" id="WP_132573944.1">
    <property type="nucleotide sequence ID" value="NZ_CBCSGL010000019.1"/>
</dbReference>
<dbReference type="GO" id="GO:0031293">
    <property type="term" value="P:membrane protein intracellular domain proteolysis"/>
    <property type="evidence" value="ECO:0007669"/>
    <property type="project" value="TreeGrafter"/>
</dbReference>
<keyword evidence="3" id="KW-0645">Protease</keyword>
<keyword evidence="3" id="KW-0378">Hydrolase</keyword>
<dbReference type="GO" id="GO:0004222">
    <property type="term" value="F:metalloendopeptidase activity"/>
    <property type="evidence" value="ECO:0007669"/>
    <property type="project" value="InterPro"/>
</dbReference>
<keyword evidence="2" id="KW-0812">Transmembrane</keyword>
<keyword evidence="4" id="KW-1185">Reference proteome</keyword>
<dbReference type="EMBL" id="SMBU01000022">
    <property type="protein sequence ID" value="TCU92546.1"/>
    <property type="molecule type" value="Genomic_DNA"/>
</dbReference>
<feature type="transmembrane region" description="Helical" evidence="2">
    <location>
        <begin position="363"/>
        <end position="385"/>
    </location>
</feature>
<keyword evidence="2" id="KW-1133">Transmembrane helix</keyword>
<feature type="transmembrane region" description="Helical" evidence="2">
    <location>
        <begin position="259"/>
        <end position="283"/>
    </location>
</feature>
<dbReference type="InterPro" id="IPR001193">
    <property type="entry name" value="MBTPS2"/>
</dbReference>
<keyword evidence="3" id="KW-0482">Metalloprotease</keyword>
<dbReference type="AlphaFoldDB" id="A0A4R3ULH4"/>
<feature type="transmembrane region" description="Helical" evidence="2">
    <location>
        <begin position="290"/>
        <end position="308"/>
    </location>
</feature>
<keyword evidence="2" id="KW-0472">Membrane</keyword>
<dbReference type="Proteomes" id="UP000295110">
    <property type="component" value="Unassembled WGS sequence"/>
</dbReference>
<gene>
    <name evidence="3" type="ORF">EV671_102260</name>
</gene>
<feature type="transmembrane region" description="Helical" evidence="2">
    <location>
        <begin position="430"/>
        <end position="447"/>
    </location>
</feature>
<evidence type="ECO:0000313" key="3">
    <source>
        <dbReference type="EMBL" id="TCU92546.1"/>
    </source>
</evidence>
<dbReference type="PANTHER" id="PTHR13325:SF3">
    <property type="entry name" value="MEMBRANE-BOUND TRANSCRIPTION FACTOR SITE-2 PROTEASE"/>
    <property type="match status" value="1"/>
</dbReference>